<evidence type="ECO:0000313" key="3">
    <source>
        <dbReference type="Proteomes" id="UP001295684"/>
    </source>
</evidence>
<feature type="region of interest" description="Disordered" evidence="1">
    <location>
        <begin position="117"/>
        <end position="151"/>
    </location>
</feature>
<accession>A0AAD1UQK4</accession>
<keyword evidence="3" id="KW-1185">Reference proteome</keyword>
<protein>
    <submittedName>
        <fullName evidence="2">Uncharacterized protein</fullName>
    </submittedName>
</protein>
<dbReference type="AlphaFoldDB" id="A0AAD1UQK4"/>
<reference evidence="2" key="1">
    <citation type="submission" date="2023-07" db="EMBL/GenBank/DDBJ databases">
        <authorList>
            <consortium name="AG Swart"/>
            <person name="Singh M."/>
            <person name="Singh A."/>
            <person name="Seah K."/>
            <person name="Emmerich C."/>
        </authorList>
    </citation>
    <scope>NUCLEOTIDE SEQUENCE</scope>
    <source>
        <strain evidence="2">DP1</strain>
    </source>
</reference>
<comment type="caution">
    <text evidence="2">The sequence shown here is derived from an EMBL/GenBank/DDBJ whole genome shotgun (WGS) entry which is preliminary data.</text>
</comment>
<proteinExistence type="predicted"/>
<organism evidence="2 3">
    <name type="scientific">Euplotes crassus</name>
    <dbReference type="NCBI Taxonomy" id="5936"/>
    <lineage>
        <taxon>Eukaryota</taxon>
        <taxon>Sar</taxon>
        <taxon>Alveolata</taxon>
        <taxon>Ciliophora</taxon>
        <taxon>Intramacronucleata</taxon>
        <taxon>Spirotrichea</taxon>
        <taxon>Hypotrichia</taxon>
        <taxon>Euplotida</taxon>
        <taxon>Euplotidae</taxon>
        <taxon>Moneuplotes</taxon>
    </lineage>
</organism>
<evidence type="ECO:0000256" key="1">
    <source>
        <dbReference type="SAM" id="MobiDB-lite"/>
    </source>
</evidence>
<sequence>MNTTPGSFAKIIGEEAINKTKNTLWQRINSSIIESPRKSRSMFDKNLKQDSCKNSPMLTSKRRTMEMFLHKLKNKTMPKRAHNPRKSYQGERTSLLPGRILKDLNIITKKVKSRDSTTHNFLRKKYERFRLSQKSQSKARRKSKSPGKIVTQRPEKLFIPNYKEYLEKAQRHQEAKKLQRTKNEEKQRLSFIDDVVNNTALLKDSNFSGWDRYSIDINGKMALLRETMITQMKGIQKISQVRQLKNKKKIIIPKTLKRMNTKFGIPKKLPVMTTLGMDDEGISKSNRTKKAGNPFSTRFLAEKKPVSVATTPLKARLKEKVPLEQPDDQVQLKFSVSGHTFTKMFYPKRKRLSIFDDGTKKVYFEDEA</sequence>
<evidence type="ECO:0000313" key="2">
    <source>
        <dbReference type="EMBL" id="CAI2371883.1"/>
    </source>
</evidence>
<name>A0AAD1UQK4_EUPCR</name>
<dbReference type="EMBL" id="CAMPGE010013139">
    <property type="protein sequence ID" value="CAI2371883.1"/>
    <property type="molecule type" value="Genomic_DNA"/>
</dbReference>
<dbReference type="Proteomes" id="UP001295684">
    <property type="component" value="Unassembled WGS sequence"/>
</dbReference>
<gene>
    <name evidence="2" type="ORF">ECRASSUSDP1_LOCUS13208</name>
</gene>